<feature type="compositionally biased region" description="Low complexity" evidence="1">
    <location>
        <begin position="186"/>
        <end position="199"/>
    </location>
</feature>
<evidence type="ECO:0000256" key="1">
    <source>
        <dbReference type="SAM" id="MobiDB-lite"/>
    </source>
</evidence>
<dbReference type="EMBL" id="CAJFDH010000004">
    <property type="protein sequence ID" value="CAD5219842.1"/>
    <property type="molecule type" value="Genomic_DNA"/>
</dbReference>
<proteinExistence type="predicted"/>
<gene>
    <name evidence="2" type="ORF">BOKJ2_LOCUS8646</name>
</gene>
<dbReference type="OrthoDB" id="10324679at2759"/>
<feature type="compositionally biased region" description="Polar residues" evidence="1">
    <location>
        <begin position="360"/>
        <end position="369"/>
    </location>
</feature>
<feature type="compositionally biased region" description="Basic and acidic residues" evidence="1">
    <location>
        <begin position="200"/>
        <end position="213"/>
    </location>
</feature>
<evidence type="ECO:0008006" key="4">
    <source>
        <dbReference type="Google" id="ProtNLM"/>
    </source>
</evidence>
<dbReference type="Proteomes" id="UP000783686">
    <property type="component" value="Unassembled WGS sequence"/>
</dbReference>
<dbReference type="Proteomes" id="UP000614601">
    <property type="component" value="Unassembled WGS sequence"/>
</dbReference>
<reference evidence="2" key="1">
    <citation type="submission" date="2020-09" db="EMBL/GenBank/DDBJ databases">
        <authorList>
            <person name="Kikuchi T."/>
        </authorList>
    </citation>
    <scope>NUCLEOTIDE SEQUENCE</scope>
    <source>
        <strain evidence="2">SH1</strain>
    </source>
</reference>
<organism evidence="2 3">
    <name type="scientific">Bursaphelenchus okinawaensis</name>
    <dbReference type="NCBI Taxonomy" id="465554"/>
    <lineage>
        <taxon>Eukaryota</taxon>
        <taxon>Metazoa</taxon>
        <taxon>Ecdysozoa</taxon>
        <taxon>Nematoda</taxon>
        <taxon>Chromadorea</taxon>
        <taxon>Rhabditida</taxon>
        <taxon>Tylenchina</taxon>
        <taxon>Tylenchomorpha</taxon>
        <taxon>Aphelenchoidea</taxon>
        <taxon>Aphelenchoididae</taxon>
        <taxon>Bursaphelenchus</taxon>
    </lineage>
</organism>
<feature type="region of interest" description="Disordered" evidence="1">
    <location>
        <begin position="354"/>
        <end position="374"/>
    </location>
</feature>
<evidence type="ECO:0000313" key="3">
    <source>
        <dbReference type="Proteomes" id="UP000614601"/>
    </source>
</evidence>
<keyword evidence="3" id="KW-1185">Reference proteome</keyword>
<name>A0A811KWA2_9BILA</name>
<sequence>MPAPLNLDAKYIDALIQAILDRHSVLLEGNESRRLDRNRQRSQAWEEVRSIVQPMTDRPLTVEAVKSAFKHRQMKIKRILQTAKDDDSDSNWQRLPELSGLSQAETRLFHYLSNSQQNKEDADGTVEDDNKGYALNSSAILRSLLALDENENRLQKRKLEADESSECSSKTPRYESNSLMDLLTKNSPGSSNEDSNNENAELKEDEAGSDTSEKEFLASLNIPHLTTALEVSATPINYASSNHSDQDNVVPEAVINAVVDRKAVLLEDNMSRKACRNKQRCDAWEEVRQVAENASTSGSVTLDMVKGIFKYRQMKIRRIYEEHQNKNLDISKYNLSEAEQRLFNWYCTYQPPTHHRSSNHSDPQSSDMIQSERTKTPEVNTFDSSLLNFLNPPPTMPDVSILHLQKEVLQTQKELFVEQTKMCQAVVNTLNGFVSWLGKNQLNQCKNCNSGK</sequence>
<dbReference type="AlphaFoldDB" id="A0A811KWA2"/>
<feature type="compositionally biased region" description="Polar residues" evidence="1">
    <location>
        <begin position="166"/>
        <end position="179"/>
    </location>
</feature>
<comment type="caution">
    <text evidence="2">The sequence shown here is derived from an EMBL/GenBank/DDBJ whole genome shotgun (WGS) entry which is preliminary data.</text>
</comment>
<protein>
    <recommendedName>
        <fullName evidence="4">Regulatory protein zeste</fullName>
    </recommendedName>
</protein>
<dbReference type="EMBL" id="CAJFCW020000004">
    <property type="protein sequence ID" value="CAG9112941.1"/>
    <property type="molecule type" value="Genomic_DNA"/>
</dbReference>
<accession>A0A811KWA2</accession>
<feature type="region of interest" description="Disordered" evidence="1">
    <location>
        <begin position="157"/>
        <end position="213"/>
    </location>
</feature>
<evidence type="ECO:0000313" key="2">
    <source>
        <dbReference type="EMBL" id="CAD5219842.1"/>
    </source>
</evidence>